<dbReference type="Pfam" id="PF09977">
    <property type="entry name" value="Tad_C"/>
    <property type="match status" value="1"/>
</dbReference>
<evidence type="ECO:0000259" key="3">
    <source>
        <dbReference type="Pfam" id="PF13400"/>
    </source>
</evidence>
<dbReference type="Proteomes" id="UP000323105">
    <property type="component" value="Unassembled WGS sequence"/>
</dbReference>
<dbReference type="AlphaFoldDB" id="A0A5A7M848"/>
<protein>
    <recommendedName>
        <fullName evidence="6">DUF2134 domain-containing protein</fullName>
    </recommendedName>
</protein>
<gene>
    <name evidence="4" type="ORF">CTTA_0775</name>
</gene>
<keyword evidence="1" id="KW-0472">Membrane</keyword>
<comment type="caution">
    <text evidence="4">The sequence shown here is derived from an EMBL/GenBank/DDBJ whole genome shotgun (WGS) entry which is preliminary data.</text>
</comment>
<accession>A0A5A7M848</accession>
<evidence type="ECO:0008006" key="6">
    <source>
        <dbReference type="Google" id="ProtNLM"/>
    </source>
</evidence>
<evidence type="ECO:0000256" key="1">
    <source>
        <dbReference type="SAM" id="Phobius"/>
    </source>
</evidence>
<name>A0A5A7M848_COMTE</name>
<dbReference type="InterPro" id="IPR018705">
    <property type="entry name" value="DUF2134_membrane"/>
</dbReference>
<proteinExistence type="predicted"/>
<evidence type="ECO:0000313" key="5">
    <source>
        <dbReference type="Proteomes" id="UP000323105"/>
    </source>
</evidence>
<reference evidence="4 5" key="1">
    <citation type="journal article" date="2019" name="Microbiol. Resour. Announc.">
        <title>Draft Genome Sequence of Comamonas testosteroni TA441, a Bacterium That Has a Cryptic Phenol Degradation Gene Cluster.</title>
        <authorList>
            <person name="Arai H."/>
            <person name="Ishii M."/>
        </authorList>
    </citation>
    <scope>NUCLEOTIDE SEQUENCE [LARGE SCALE GENOMIC DNA]</scope>
    <source>
        <strain evidence="4 5">TA441</strain>
    </source>
</reference>
<sequence>MQSFAKDLSRVRTRRQSGSVAMLGALWLMIAVICLATIDIANMFWQKRELQKIADLAALAGAVLPLDKSCSSATTANTKKIAAANGMQVDDEFEAKFGLWKPDSKKSIDQYFSDGNQADSNACNVKIRRNVAYLFLFPSGGSKSRLVSAEATAIVASKPMATVLIRSTLASVDGGVLNALLTSLLGTNVNLNAVSWQGIAKLNVNLLKTFDSLLKINANIGGYEELLKSNIRLADLVNSMINAVEPGNFLSADLVGLKELSLLNFGNLQVKLGDLIKLENTNPGSALNLGVNALELIQGALQVAGKDHALELNSGILGLLKIKMKIIEPAQMAIIGNPFDNNVKIEARTAQVRLWVALSTASSPIGSVLNTVLGLVVDLLKLVLSLVVNIEVLPEFRNLNQLNLDVLVDVARGYARIDSADCTDAQHRVDLTVEKALVDVYVGQLAGGDINQRELQAFGSSIPQVKPLTIIDIGSRVCVVLGLICGPRTEGSQGNIKLGGHLKLAADTKSVSYVNSVGKKNINDFSEVKELVDERIYHKVPFSNVKNISDLLQGGNLIEINIGAGVSDSQKFSLVDSLLKNVLKPVLSILDPLAPFLDGLLNALGIHLNEIEVAPYLQCRSSSELVY</sequence>
<dbReference type="RefSeq" id="WP_149354662.1">
    <property type="nucleotide sequence ID" value="NZ_BKBW01000001.1"/>
</dbReference>
<keyword evidence="1" id="KW-1133">Transmembrane helix</keyword>
<evidence type="ECO:0000313" key="4">
    <source>
        <dbReference type="EMBL" id="GEQ73770.1"/>
    </source>
</evidence>
<feature type="domain" description="DUF2134" evidence="2">
    <location>
        <begin position="69"/>
        <end position="153"/>
    </location>
</feature>
<dbReference type="EMBL" id="BKBW01000001">
    <property type="protein sequence ID" value="GEQ73770.1"/>
    <property type="molecule type" value="Genomic_DNA"/>
</dbReference>
<organism evidence="4 5">
    <name type="scientific">Comamonas testosteroni</name>
    <name type="common">Pseudomonas testosteroni</name>
    <dbReference type="NCBI Taxonomy" id="285"/>
    <lineage>
        <taxon>Bacteria</taxon>
        <taxon>Pseudomonadati</taxon>
        <taxon>Pseudomonadota</taxon>
        <taxon>Betaproteobacteria</taxon>
        <taxon>Burkholderiales</taxon>
        <taxon>Comamonadaceae</taxon>
        <taxon>Comamonas</taxon>
    </lineage>
</organism>
<keyword evidence="1" id="KW-0812">Transmembrane</keyword>
<feature type="transmembrane region" description="Helical" evidence="1">
    <location>
        <begin position="20"/>
        <end position="45"/>
    </location>
</feature>
<dbReference type="Pfam" id="PF13400">
    <property type="entry name" value="Tad"/>
    <property type="match status" value="1"/>
</dbReference>
<evidence type="ECO:0000259" key="2">
    <source>
        <dbReference type="Pfam" id="PF09977"/>
    </source>
</evidence>
<dbReference type="InterPro" id="IPR028087">
    <property type="entry name" value="Tad_N"/>
</dbReference>
<feature type="domain" description="Putative Flp pilus-assembly TadG-like N-terminal" evidence="3">
    <location>
        <begin position="18"/>
        <end position="62"/>
    </location>
</feature>